<name>A0A0T6AV89_9SCAR</name>
<dbReference type="InterPro" id="IPR004353">
    <property type="entry name" value="Mon1"/>
</dbReference>
<dbReference type="InterPro" id="IPR011012">
    <property type="entry name" value="Longin-like_dom_sf"/>
</dbReference>
<dbReference type="PRINTS" id="PR01546">
    <property type="entry name" value="YEAST73DUF"/>
</dbReference>
<evidence type="ECO:0000313" key="5">
    <source>
        <dbReference type="Proteomes" id="UP000051574"/>
    </source>
</evidence>
<dbReference type="SUPFAM" id="SSF64356">
    <property type="entry name" value="SNARE-like"/>
    <property type="match status" value="1"/>
</dbReference>
<dbReference type="EMBL" id="LJIG01022732">
    <property type="protein sequence ID" value="KRT79001.1"/>
    <property type="molecule type" value="Genomic_DNA"/>
</dbReference>
<keyword evidence="5" id="KW-1185">Reference proteome</keyword>
<comment type="function">
    <text evidence="1">Plays an important role in membrane trafficking through the secretory apparatus.</text>
</comment>
<gene>
    <name evidence="4" type="ORF">AMK59_8563</name>
</gene>
<feature type="domain" description="FUZ/MON1/HPS1 second Longin" evidence="3">
    <location>
        <begin position="253"/>
        <end position="352"/>
    </location>
</feature>
<dbReference type="Pfam" id="PF19036">
    <property type="entry name" value="Fuz_longin_1"/>
    <property type="match status" value="1"/>
</dbReference>
<dbReference type="InterPro" id="IPR043972">
    <property type="entry name" value="FUZ/MON1/HPS1_longin_1"/>
</dbReference>
<proteinExistence type="inferred from homology"/>
<dbReference type="Pfam" id="PF19037">
    <property type="entry name" value="Fuz_longin_2"/>
    <property type="match status" value="1"/>
</dbReference>
<feature type="domain" description="FUZ/MON1/HPS1 first Longin" evidence="2">
    <location>
        <begin position="91"/>
        <end position="213"/>
    </location>
</feature>
<dbReference type="OrthoDB" id="272411at2759"/>
<feature type="non-terminal residue" evidence="4">
    <location>
        <position position="1"/>
    </location>
</feature>
<sequence length="362" mass="40832">HRPRTMSSNCELEPGASSESVLVVSESCDNIEQMSSSLEEIKNSNSVVSSDENIENCNNIENFEDACSNMNLNAGQDDDYMRNKEWLSKKKHIFVLSSAGKPIYSRYGNEDKLATLYGVMQALVSFVQDQNDSIQSIHAGDTLFVFLFKNHLILVAVSKTGESISQLITQLNYVFNQITSVLTLTRLNKIYEQRRNYDLRRLLSGVERLIDHLLDFSEREPAFVLGGVQCLTLPLSMRDTISSAIVQACNKIKNLVFAILLANNKLITLVRMKKYCIHPADLHLILNLVQASESLKTAESWTPLCLPRFDASGFLYGHVSYLSEDCQACLLLLTVERDVFFTLSEAKQRIVEKLRRANCLEA</sequence>
<evidence type="ECO:0000313" key="4">
    <source>
        <dbReference type="EMBL" id="KRT79001.1"/>
    </source>
</evidence>
<comment type="caution">
    <text evidence="4">The sequence shown here is derived from an EMBL/GenBank/DDBJ whole genome shotgun (WGS) entry which is preliminary data.</text>
</comment>
<protein>
    <recommendedName>
        <fullName evidence="1">Vacuolar fusion protein MON1 homolog</fullName>
    </recommendedName>
</protein>
<dbReference type="PANTHER" id="PTHR13027">
    <property type="entry name" value="SAND PROTEIN-RELATED"/>
    <property type="match status" value="1"/>
</dbReference>
<accession>A0A0T6AV89</accession>
<organism evidence="4 5">
    <name type="scientific">Oryctes borbonicus</name>
    <dbReference type="NCBI Taxonomy" id="1629725"/>
    <lineage>
        <taxon>Eukaryota</taxon>
        <taxon>Metazoa</taxon>
        <taxon>Ecdysozoa</taxon>
        <taxon>Arthropoda</taxon>
        <taxon>Hexapoda</taxon>
        <taxon>Insecta</taxon>
        <taxon>Pterygota</taxon>
        <taxon>Neoptera</taxon>
        <taxon>Endopterygota</taxon>
        <taxon>Coleoptera</taxon>
        <taxon>Polyphaga</taxon>
        <taxon>Scarabaeiformia</taxon>
        <taxon>Scarabaeidae</taxon>
        <taxon>Dynastinae</taxon>
        <taxon>Oryctes</taxon>
    </lineage>
</organism>
<feature type="non-terminal residue" evidence="4">
    <location>
        <position position="362"/>
    </location>
</feature>
<dbReference type="InterPro" id="IPR043971">
    <property type="entry name" value="FUZ/MON1/HPS1_longin_2"/>
</dbReference>
<comment type="similarity">
    <text evidence="1">Belongs to the MON1/SAND family.</text>
</comment>
<dbReference type="Proteomes" id="UP000051574">
    <property type="component" value="Unassembled WGS sequence"/>
</dbReference>
<dbReference type="PANTHER" id="PTHR13027:SF7">
    <property type="entry name" value="VACUOLAR FUSION PROTEIN MON1 HOMOLOG"/>
    <property type="match status" value="1"/>
</dbReference>
<evidence type="ECO:0000259" key="2">
    <source>
        <dbReference type="Pfam" id="PF19036"/>
    </source>
</evidence>
<dbReference type="GO" id="GO:0032510">
    <property type="term" value="P:endosome to lysosome transport via multivesicular body sorting pathway"/>
    <property type="evidence" value="ECO:0007669"/>
    <property type="project" value="TreeGrafter"/>
</dbReference>
<evidence type="ECO:0000256" key="1">
    <source>
        <dbReference type="RuleBase" id="RU367048"/>
    </source>
</evidence>
<evidence type="ECO:0000259" key="3">
    <source>
        <dbReference type="Pfam" id="PF19037"/>
    </source>
</evidence>
<dbReference type="GO" id="GO:0006623">
    <property type="term" value="P:protein targeting to vacuole"/>
    <property type="evidence" value="ECO:0007669"/>
    <property type="project" value="UniProtKB-UniRule"/>
</dbReference>
<dbReference type="GO" id="GO:0035658">
    <property type="term" value="C:Mon1-Ccz1 complex"/>
    <property type="evidence" value="ECO:0007669"/>
    <property type="project" value="TreeGrafter"/>
</dbReference>
<dbReference type="AlphaFoldDB" id="A0A0T6AV89"/>
<reference evidence="4 5" key="1">
    <citation type="submission" date="2015-09" db="EMBL/GenBank/DDBJ databases">
        <title>Draft genome of the scarab beetle Oryctes borbonicus.</title>
        <authorList>
            <person name="Meyer J.M."/>
            <person name="Markov G.V."/>
            <person name="Baskaran P."/>
            <person name="Herrmann M."/>
            <person name="Sommer R.J."/>
            <person name="Roedelsperger C."/>
        </authorList>
    </citation>
    <scope>NUCLEOTIDE SEQUENCE [LARGE SCALE GENOMIC DNA]</scope>
    <source>
        <strain evidence="4">OB123</strain>
        <tissue evidence="4">Whole animal</tissue>
    </source>
</reference>